<comment type="caution">
    <text evidence="2">The sequence shown here is derived from an EMBL/GenBank/DDBJ whole genome shotgun (WGS) entry which is preliminary data.</text>
</comment>
<dbReference type="AlphaFoldDB" id="B4CVA5"/>
<sequence length="254" mass="26962" precursor="true">MHAIPAVVFLIAALACAFIGRILLINAAFGASTLWGFTVLFVPFGPLFFRMKYRELAYPTRYWRMATLPLFALFIANGGSMNTLHGFKGFSLQSLEDLAKPKTEVASAGDTHFKLPGTDALKTAAAMAVPTPAPTPVTATTPATKTAAPVANATVPATNATAPAATPSKGVAAAMSTMPAAPKVLSLAERLEANRKEFERLAEWYTNLKNERGYLRKGDAAGVIAYNAEAAKYQTALQLAKTEQADLAKLAAKQ</sequence>
<accession>B4CVA5</accession>
<keyword evidence="1" id="KW-1133">Transmembrane helix</keyword>
<feature type="transmembrane region" description="Helical" evidence="1">
    <location>
        <begin position="27"/>
        <end position="49"/>
    </location>
</feature>
<evidence type="ECO:0000313" key="2">
    <source>
        <dbReference type="EMBL" id="EDY21918.1"/>
    </source>
</evidence>
<gene>
    <name evidence="2" type="ORF">CfE428DRAFT_0043</name>
</gene>
<evidence type="ECO:0000256" key="1">
    <source>
        <dbReference type="SAM" id="Phobius"/>
    </source>
</evidence>
<keyword evidence="1" id="KW-0472">Membrane</keyword>
<reference evidence="2 3" key="1">
    <citation type="journal article" date="2011" name="J. Bacteriol.">
        <title>Genome sequence of Chthoniobacter flavus Ellin428, an aerobic heterotrophic soil bacterium.</title>
        <authorList>
            <person name="Kant R."/>
            <person name="van Passel M.W."/>
            <person name="Palva A."/>
            <person name="Lucas S."/>
            <person name="Lapidus A."/>
            <person name="Glavina Del Rio T."/>
            <person name="Dalin E."/>
            <person name="Tice H."/>
            <person name="Bruce D."/>
            <person name="Goodwin L."/>
            <person name="Pitluck S."/>
            <person name="Larimer F.W."/>
            <person name="Land M.L."/>
            <person name="Hauser L."/>
            <person name="Sangwan P."/>
            <person name="de Vos W.M."/>
            <person name="Janssen P.H."/>
            <person name="Smidt H."/>
        </authorList>
    </citation>
    <scope>NUCLEOTIDE SEQUENCE [LARGE SCALE GENOMIC DNA]</scope>
    <source>
        <strain evidence="2 3">Ellin428</strain>
    </source>
</reference>
<proteinExistence type="predicted"/>
<dbReference type="InParanoid" id="B4CVA5"/>
<keyword evidence="3" id="KW-1185">Reference proteome</keyword>
<evidence type="ECO:0000313" key="3">
    <source>
        <dbReference type="Proteomes" id="UP000005824"/>
    </source>
</evidence>
<protein>
    <submittedName>
        <fullName evidence="2">Uncharacterized protein</fullName>
    </submittedName>
</protein>
<keyword evidence="1" id="KW-0812">Transmembrane</keyword>
<dbReference type="EMBL" id="ABVL01000001">
    <property type="protein sequence ID" value="EDY21918.1"/>
    <property type="molecule type" value="Genomic_DNA"/>
</dbReference>
<feature type="transmembrane region" description="Helical" evidence="1">
    <location>
        <begin position="61"/>
        <end position="81"/>
    </location>
</feature>
<organism evidence="2 3">
    <name type="scientific">Chthoniobacter flavus Ellin428</name>
    <dbReference type="NCBI Taxonomy" id="497964"/>
    <lineage>
        <taxon>Bacteria</taxon>
        <taxon>Pseudomonadati</taxon>
        <taxon>Verrucomicrobiota</taxon>
        <taxon>Spartobacteria</taxon>
        <taxon>Chthoniobacterales</taxon>
        <taxon>Chthoniobacteraceae</taxon>
        <taxon>Chthoniobacter</taxon>
    </lineage>
</organism>
<name>B4CVA5_9BACT</name>
<dbReference type="RefSeq" id="WP_006977370.1">
    <property type="nucleotide sequence ID" value="NZ_ABVL01000001.1"/>
</dbReference>
<dbReference type="Proteomes" id="UP000005824">
    <property type="component" value="Unassembled WGS sequence"/>
</dbReference>